<accession>A0A165ESD8</accession>
<sequence length="236" mass="26896">MIMIMKIKRITFNRSTNMTSNNRTEAPAHDDMPTIALTAVSSLSRSSLTTINMLVEQMTRSLPMGDIIRMVDEVQLLERQNTILQESARWTDVEFHTRIEFARERLDHEESMIAWTLEQAASLVANHNPELSDRRTSTFAIDQALRRTAEKLDKLERKLAYARQTLPIAEKLRIVGVSNNVLRNAMSSPHALELALRLFRLNELLLFKTDEMARARQEHECAIVLTLIPAQGASAT</sequence>
<protein>
    <submittedName>
        <fullName evidence="1">Uncharacterized protein</fullName>
    </submittedName>
</protein>
<dbReference type="Proteomes" id="UP000076842">
    <property type="component" value="Unassembled WGS sequence"/>
</dbReference>
<reference evidence="1 2" key="1">
    <citation type="journal article" date="2016" name="Mol. Biol. Evol.">
        <title>Comparative Genomics of Early-Diverging Mushroom-Forming Fungi Provides Insights into the Origins of Lignocellulose Decay Capabilities.</title>
        <authorList>
            <person name="Nagy L.G."/>
            <person name="Riley R."/>
            <person name="Tritt A."/>
            <person name="Adam C."/>
            <person name="Daum C."/>
            <person name="Floudas D."/>
            <person name="Sun H."/>
            <person name="Yadav J.S."/>
            <person name="Pangilinan J."/>
            <person name="Larsson K.H."/>
            <person name="Matsuura K."/>
            <person name="Barry K."/>
            <person name="Labutti K."/>
            <person name="Kuo R."/>
            <person name="Ohm R.A."/>
            <person name="Bhattacharya S.S."/>
            <person name="Shirouzu T."/>
            <person name="Yoshinaga Y."/>
            <person name="Martin F.M."/>
            <person name="Grigoriev I.V."/>
            <person name="Hibbett D.S."/>
        </authorList>
    </citation>
    <scope>NUCLEOTIDE SEQUENCE [LARGE SCALE GENOMIC DNA]</scope>
    <source>
        <strain evidence="1 2">HHB12733</strain>
    </source>
</reference>
<keyword evidence="2" id="KW-1185">Reference proteome</keyword>
<evidence type="ECO:0000313" key="2">
    <source>
        <dbReference type="Proteomes" id="UP000076842"/>
    </source>
</evidence>
<dbReference type="AlphaFoldDB" id="A0A165ESD8"/>
<name>A0A165ESD8_9BASI</name>
<dbReference type="InParanoid" id="A0A165ESD8"/>
<proteinExistence type="predicted"/>
<gene>
    <name evidence="1" type="ORF">CALCODRAFT_484810</name>
</gene>
<evidence type="ECO:0000313" key="1">
    <source>
        <dbReference type="EMBL" id="KZT55438.1"/>
    </source>
</evidence>
<dbReference type="EMBL" id="KV423995">
    <property type="protein sequence ID" value="KZT55438.1"/>
    <property type="molecule type" value="Genomic_DNA"/>
</dbReference>
<organism evidence="1 2">
    <name type="scientific">Calocera cornea HHB12733</name>
    <dbReference type="NCBI Taxonomy" id="1353952"/>
    <lineage>
        <taxon>Eukaryota</taxon>
        <taxon>Fungi</taxon>
        <taxon>Dikarya</taxon>
        <taxon>Basidiomycota</taxon>
        <taxon>Agaricomycotina</taxon>
        <taxon>Dacrymycetes</taxon>
        <taxon>Dacrymycetales</taxon>
        <taxon>Dacrymycetaceae</taxon>
        <taxon>Calocera</taxon>
    </lineage>
</organism>